<dbReference type="EMBL" id="CP002100">
    <property type="protein sequence ID" value="ADN49815.1"/>
    <property type="molecule type" value="Genomic_DNA"/>
</dbReference>
<accession>E1QU18</accession>
<organism evidence="1 2">
    <name type="scientific">Vulcanisaeta distributa (strain DSM 14429 / JCM 11212 / NBRC 100878 / IC-017)</name>
    <dbReference type="NCBI Taxonomy" id="572478"/>
    <lineage>
        <taxon>Archaea</taxon>
        <taxon>Thermoproteota</taxon>
        <taxon>Thermoprotei</taxon>
        <taxon>Thermoproteales</taxon>
        <taxon>Thermoproteaceae</taxon>
        <taxon>Vulcanisaeta</taxon>
    </lineage>
</organism>
<dbReference type="GeneID" id="9751332"/>
<dbReference type="AlphaFoldDB" id="E1QU18"/>
<proteinExistence type="predicted"/>
<dbReference type="HOGENOM" id="CLU_1243093_0_0_2"/>
<sequence length="222" mass="25624">MDFREVPINECPIKYLDTLHLILFILYKRTEFCKNLGLNCMDLPVLATSPLVARNCDRNDVHKFFKRMRRIVERIGNEIEIFRFGRLSASLLLEFGTGSIRVHDNLIVSDNDCNKVQCVTVNNVTTFYMRLIIRLSDKNLVVLNVPDIIMWLARVYGLDTVYSALNLVHSYVENGSFSDDLDRVLEIISKWGVNLDRDSFINATLPGRRNLLVLREILNNAT</sequence>
<gene>
    <name evidence="1" type="ordered locus">Vdis_0414</name>
</gene>
<dbReference type="OrthoDB" id="27834at2157"/>
<evidence type="ECO:0000313" key="1">
    <source>
        <dbReference type="EMBL" id="ADN49815.1"/>
    </source>
</evidence>
<protein>
    <submittedName>
        <fullName evidence="1">Uncharacterized protein</fullName>
    </submittedName>
</protein>
<dbReference type="eggNOG" id="arCOG10490">
    <property type="taxonomic scope" value="Archaea"/>
</dbReference>
<dbReference type="STRING" id="572478.Vdis_0414"/>
<dbReference type="KEGG" id="vdi:Vdis_0414"/>
<dbReference type="RefSeq" id="WP_013335540.1">
    <property type="nucleotide sequence ID" value="NC_014537.1"/>
</dbReference>
<name>E1QU18_VULDI</name>
<dbReference type="Proteomes" id="UP000006681">
    <property type="component" value="Chromosome"/>
</dbReference>
<evidence type="ECO:0000313" key="2">
    <source>
        <dbReference type="Proteomes" id="UP000006681"/>
    </source>
</evidence>
<reference evidence="2" key="2">
    <citation type="journal article" date="2010" name="Stand. Genomic Sci.">
        <title>Complete genome sequence of Vulcanisaeta distributa type strain (IC-017T).</title>
        <authorList>
            <person name="Mavromatis K."/>
            <person name="Sikorski J."/>
            <person name="Pabst E."/>
            <person name="Teshima H."/>
            <person name="Lapidus A."/>
            <person name="Lucas S."/>
            <person name="Nolan M."/>
            <person name="Glavina Del Rio T."/>
            <person name="Cheng J."/>
            <person name="Bruce D."/>
            <person name="Goodwin L."/>
            <person name="Pitluck S."/>
            <person name="Liolios K."/>
            <person name="Ivanova N."/>
            <person name="Mikhailova N."/>
            <person name="Pati A."/>
            <person name="Chen A."/>
            <person name="Palaniappan K."/>
            <person name="Land M."/>
            <person name="Hauser L."/>
            <person name="Chang Y."/>
            <person name="Jeffries C."/>
            <person name="Rohde M."/>
            <person name="Spring S."/>
            <person name="Goker M."/>
            <person name="Wirth R."/>
            <person name="Woyke T."/>
            <person name="Bristow J."/>
            <person name="Eisen J."/>
            <person name="Markowitz V."/>
            <person name="Hugenholtz P."/>
            <person name="Klenk H."/>
            <person name="Kyrpides N."/>
        </authorList>
    </citation>
    <scope>NUCLEOTIDE SEQUENCE [LARGE SCALE GENOMIC DNA]</scope>
    <source>
        <strain evidence="2">DSM 14429 / JCM 11212 / NBRC 100878 / IC-017</strain>
    </source>
</reference>
<keyword evidence="2" id="KW-1185">Reference proteome</keyword>
<reference evidence="1 2" key="1">
    <citation type="journal article" date="2010" name="Stand. Genomic Sci.">
        <title>Complete genome sequence of Vulcanisaeta distributa type strain (IC-017).</title>
        <authorList>
            <person name="Mavromatis K."/>
            <person name="Sikorski J."/>
            <person name="Pabst E."/>
            <person name="Teshima H."/>
            <person name="Lapidus A."/>
            <person name="Lucas S."/>
            <person name="Nolan M."/>
            <person name="Glavina Del Rio T."/>
            <person name="Cheng J.F."/>
            <person name="Bruce D."/>
            <person name="Goodwin L."/>
            <person name="Pitluck S."/>
            <person name="Liolios K."/>
            <person name="Ivanova N."/>
            <person name="Mikhailova N."/>
            <person name="Pati A."/>
            <person name="Chen A."/>
            <person name="Palaniappan K."/>
            <person name="Land M."/>
            <person name="Hauser L."/>
            <person name="Chang Y.J."/>
            <person name="Jeffries C.D."/>
            <person name="Rohde M."/>
            <person name="Spring S."/>
            <person name="Goker M."/>
            <person name="Wirth R."/>
            <person name="Woyke T."/>
            <person name="Bristow J."/>
            <person name="Eisen J.A."/>
            <person name="Markowitz V."/>
            <person name="Hugenholtz P."/>
            <person name="Klenk H.P."/>
            <person name="Kyrpides N.C."/>
        </authorList>
    </citation>
    <scope>NUCLEOTIDE SEQUENCE [LARGE SCALE GENOMIC DNA]</scope>
    <source>
        <strain evidence="2">DSM 14429 / JCM 11212 / NBRC 100878 / IC-017</strain>
    </source>
</reference>